<comment type="catalytic activity">
    <reaction evidence="1 5">
        <text>Cleavage of hydrophobic, N-terminal signal or leader sequences from secreted and periplasmic proteins.</text>
        <dbReference type="EC" id="3.4.21.89"/>
    </reaction>
</comment>
<dbReference type="Pfam" id="PF10502">
    <property type="entry name" value="Peptidase_S26"/>
    <property type="match status" value="1"/>
</dbReference>
<evidence type="ECO:0000313" key="7">
    <source>
        <dbReference type="EMBL" id="OHA62367.1"/>
    </source>
</evidence>
<protein>
    <recommendedName>
        <fullName evidence="3 5">Signal peptidase I</fullName>
        <ecNumber evidence="3 5">3.4.21.89</ecNumber>
    </recommendedName>
</protein>
<dbReference type="EMBL" id="MHTM01000016">
    <property type="protein sequence ID" value="OHA62367.1"/>
    <property type="molecule type" value="Genomic_DNA"/>
</dbReference>
<keyword evidence="4 5" id="KW-0378">Hydrolase</keyword>
<dbReference type="GO" id="GO:0009003">
    <property type="term" value="F:signal peptidase activity"/>
    <property type="evidence" value="ECO:0007669"/>
    <property type="project" value="UniProtKB-EC"/>
</dbReference>
<dbReference type="CDD" id="cd06530">
    <property type="entry name" value="S26_SPase_I"/>
    <property type="match status" value="1"/>
</dbReference>
<dbReference type="PROSITE" id="PS00760">
    <property type="entry name" value="SPASE_I_2"/>
    <property type="match status" value="1"/>
</dbReference>
<dbReference type="PANTHER" id="PTHR43390">
    <property type="entry name" value="SIGNAL PEPTIDASE I"/>
    <property type="match status" value="1"/>
</dbReference>
<dbReference type="PRINTS" id="PR00727">
    <property type="entry name" value="LEADERPTASE"/>
</dbReference>
<dbReference type="PROSITE" id="PS00761">
    <property type="entry name" value="SPASE_I_3"/>
    <property type="match status" value="1"/>
</dbReference>
<dbReference type="EC" id="3.4.21.89" evidence="3 5"/>
<dbReference type="Proteomes" id="UP000177140">
    <property type="component" value="Unassembled WGS sequence"/>
</dbReference>
<dbReference type="InterPro" id="IPR036286">
    <property type="entry name" value="LexA/Signal_pep-like_sf"/>
</dbReference>
<feature type="domain" description="Peptidase S26" evidence="6">
    <location>
        <begin position="1"/>
        <end position="116"/>
    </location>
</feature>
<dbReference type="GO" id="GO:0004252">
    <property type="term" value="F:serine-type endopeptidase activity"/>
    <property type="evidence" value="ECO:0007669"/>
    <property type="project" value="InterPro"/>
</dbReference>
<dbReference type="InterPro" id="IPR019758">
    <property type="entry name" value="Pept_S26A_signal_pept_1_CS"/>
</dbReference>
<accession>A0A1G2QPR2</accession>
<keyword evidence="5" id="KW-0645">Protease</keyword>
<dbReference type="GO" id="GO:0016020">
    <property type="term" value="C:membrane"/>
    <property type="evidence" value="ECO:0007669"/>
    <property type="project" value="UniProtKB-SubCell"/>
</dbReference>
<evidence type="ECO:0000256" key="3">
    <source>
        <dbReference type="ARBA" id="ARBA00013208"/>
    </source>
</evidence>
<dbReference type="AlphaFoldDB" id="A0A1G2QPR2"/>
<dbReference type="PANTHER" id="PTHR43390:SF1">
    <property type="entry name" value="CHLOROPLAST PROCESSING PEPTIDASE"/>
    <property type="match status" value="1"/>
</dbReference>
<evidence type="ECO:0000256" key="4">
    <source>
        <dbReference type="ARBA" id="ARBA00022801"/>
    </source>
</evidence>
<proteinExistence type="inferred from homology"/>
<dbReference type="NCBIfam" id="TIGR02227">
    <property type="entry name" value="sigpep_I_bact"/>
    <property type="match status" value="1"/>
</dbReference>
<dbReference type="Gene3D" id="2.10.109.10">
    <property type="entry name" value="Umud Fragment, subunit A"/>
    <property type="match status" value="1"/>
</dbReference>
<dbReference type="InterPro" id="IPR019757">
    <property type="entry name" value="Pept_S26A_signal_pept_1_Lys-AS"/>
</dbReference>
<reference evidence="7 8" key="1">
    <citation type="journal article" date="2016" name="Nat. Commun.">
        <title>Thousands of microbial genomes shed light on interconnected biogeochemical processes in an aquifer system.</title>
        <authorList>
            <person name="Anantharaman K."/>
            <person name="Brown C.T."/>
            <person name="Hug L.A."/>
            <person name="Sharon I."/>
            <person name="Castelle C.J."/>
            <person name="Probst A.J."/>
            <person name="Thomas B.C."/>
            <person name="Singh A."/>
            <person name="Wilkins M.J."/>
            <person name="Karaoz U."/>
            <person name="Brodie E.L."/>
            <person name="Williams K.H."/>
            <person name="Hubbard S.S."/>
            <person name="Banfield J.F."/>
        </authorList>
    </citation>
    <scope>NUCLEOTIDE SEQUENCE [LARGE SCALE GENOMIC DNA]</scope>
</reference>
<dbReference type="GO" id="GO:0006465">
    <property type="term" value="P:signal peptide processing"/>
    <property type="evidence" value="ECO:0007669"/>
    <property type="project" value="InterPro"/>
</dbReference>
<name>A0A1G2QPR2_9BACT</name>
<gene>
    <name evidence="7" type="ORF">A2556_01560</name>
</gene>
<sequence length="118" mass="13676">MEPNFYDHEYLIVDELSYQFRSPERGEVVIFRFPENPSMFFIKRIVGLPGETVDIANSKITITNAKGQKQTLKEPYAEGVTTTDYNHLKLGADEYFVVGDHREVSYDSRRWGPVKIDL</sequence>
<comment type="caution">
    <text evidence="7">The sequence shown here is derived from an EMBL/GenBank/DDBJ whole genome shotgun (WGS) entry which is preliminary data.</text>
</comment>
<dbReference type="SUPFAM" id="SSF51306">
    <property type="entry name" value="LexA/Signal peptidase"/>
    <property type="match status" value="1"/>
</dbReference>
<evidence type="ECO:0000259" key="6">
    <source>
        <dbReference type="Pfam" id="PF10502"/>
    </source>
</evidence>
<evidence type="ECO:0000256" key="1">
    <source>
        <dbReference type="ARBA" id="ARBA00000677"/>
    </source>
</evidence>
<comment type="subcellular location">
    <subcellularLocation>
        <location evidence="5">Membrane</location>
        <topology evidence="5">Single-pass type II membrane protein</topology>
    </subcellularLocation>
</comment>
<dbReference type="InterPro" id="IPR019533">
    <property type="entry name" value="Peptidase_S26"/>
</dbReference>
<feature type="non-terminal residue" evidence="7">
    <location>
        <position position="118"/>
    </location>
</feature>
<evidence type="ECO:0000256" key="2">
    <source>
        <dbReference type="ARBA" id="ARBA00009370"/>
    </source>
</evidence>
<organism evidence="7 8">
    <name type="scientific">Candidatus Vogelbacteria bacterium RIFOXYD2_FULL_44_9</name>
    <dbReference type="NCBI Taxonomy" id="1802441"/>
    <lineage>
        <taxon>Bacteria</taxon>
        <taxon>Candidatus Vogeliibacteriota</taxon>
    </lineage>
</organism>
<evidence type="ECO:0000313" key="8">
    <source>
        <dbReference type="Proteomes" id="UP000177140"/>
    </source>
</evidence>
<dbReference type="InterPro" id="IPR000223">
    <property type="entry name" value="Pept_S26A_signal_pept_1"/>
</dbReference>
<evidence type="ECO:0000256" key="5">
    <source>
        <dbReference type="RuleBase" id="RU362042"/>
    </source>
</evidence>
<comment type="similarity">
    <text evidence="2 5">Belongs to the peptidase S26 family.</text>
</comment>